<dbReference type="SUPFAM" id="SSF109709">
    <property type="entry name" value="KorB DNA-binding domain-like"/>
    <property type="match status" value="1"/>
</dbReference>
<evidence type="ECO:0000259" key="2">
    <source>
        <dbReference type="Pfam" id="PF23433"/>
    </source>
</evidence>
<dbReference type="RefSeq" id="WP_162412498.1">
    <property type="nucleotide sequence ID" value="NZ_JAHQXE010000001.1"/>
</dbReference>
<feature type="compositionally biased region" description="Basic and acidic residues" evidence="1">
    <location>
        <begin position="1"/>
        <end position="17"/>
    </location>
</feature>
<proteinExistence type="predicted"/>
<dbReference type="InterPro" id="IPR055543">
    <property type="entry name" value="DUF7119"/>
</dbReference>
<reference evidence="3" key="1">
    <citation type="submission" date="2021-06" db="EMBL/GenBank/DDBJ databases">
        <title>New haloarchaea isolates fom saline soil.</title>
        <authorList>
            <person name="Duran-Viseras A."/>
            <person name="Sanchez-Porro C.S."/>
            <person name="Ventosa A."/>
        </authorList>
    </citation>
    <scope>NUCLEOTIDE SEQUENCE</scope>
    <source>
        <strain evidence="3">JCM 18369</strain>
    </source>
</reference>
<gene>
    <name evidence="3" type="ORF">KTS37_00160</name>
</gene>
<dbReference type="AlphaFoldDB" id="A0AA41G4W7"/>
<keyword evidence="4" id="KW-1185">Reference proteome</keyword>
<dbReference type="EMBL" id="JAHQXE010000001">
    <property type="protein sequence ID" value="MBV0900187.1"/>
    <property type="molecule type" value="Genomic_DNA"/>
</dbReference>
<dbReference type="Proteomes" id="UP001166304">
    <property type="component" value="Unassembled WGS sequence"/>
</dbReference>
<dbReference type="Gene3D" id="1.10.10.2830">
    <property type="match status" value="1"/>
</dbReference>
<evidence type="ECO:0000313" key="3">
    <source>
        <dbReference type="EMBL" id="MBV0900187.1"/>
    </source>
</evidence>
<accession>A0AA41G4W7</accession>
<dbReference type="Pfam" id="PF23433">
    <property type="entry name" value="DUF7119"/>
    <property type="match status" value="1"/>
</dbReference>
<protein>
    <recommendedName>
        <fullName evidence="2">DUF7119 domain-containing protein</fullName>
    </recommendedName>
</protein>
<evidence type="ECO:0000256" key="1">
    <source>
        <dbReference type="SAM" id="MobiDB-lite"/>
    </source>
</evidence>
<organism evidence="3 4">
    <name type="scientific">Haloarcula salina</name>
    <dbReference type="NCBI Taxonomy" id="1429914"/>
    <lineage>
        <taxon>Archaea</taxon>
        <taxon>Methanobacteriati</taxon>
        <taxon>Methanobacteriota</taxon>
        <taxon>Stenosarchaea group</taxon>
        <taxon>Halobacteria</taxon>
        <taxon>Halobacteriales</taxon>
        <taxon>Haloarculaceae</taxon>
        <taxon>Haloarcula</taxon>
    </lineage>
</organism>
<feature type="region of interest" description="Disordered" evidence="1">
    <location>
        <begin position="1"/>
        <end position="43"/>
    </location>
</feature>
<evidence type="ECO:0000313" key="4">
    <source>
        <dbReference type="Proteomes" id="UP001166304"/>
    </source>
</evidence>
<name>A0AA41G4W7_9EURY</name>
<comment type="caution">
    <text evidence="3">The sequence shown here is derived from an EMBL/GenBank/DDBJ whole genome shotgun (WGS) entry which is preliminary data.</text>
</comment>
<feature type="domain" description="DUF7119" evidence="2">
    <location>
        <begin position="41"/>
        <end position="180"/>
    </location>
</feature>
<sequence length="225" mass="24215">MPEGPEDHVPSTDRESPVGKPVIRGDPTLTGQRPEDAVEFDPDDPESLELAAETVRRFSENTAGADDNVYILRGAAACAALVRGEGSYKAAAQRAGGEASVSFIRKWSRVHDLPRSIRIHVAKGEIAPTAAKHIARVAGEARLLLAWAAIDHDLTVRQIRAIASRVNDGASVDAALAAEGYTLGELRTRIDRDAYRRLRRQAALDGAAPGEILSEAVEQYYDDGP</sequence>